<organism evidence="1 2">
    <name type="scientific">Paraburkholderia ribeironis</name>
    <dbReference type="NCBI Taxonomy" id="1247936"/>
    <lineage>
        <taxon>Bacteria</taxon>
        <taxon>Pseudomonadati</taxon>
        <taxon>Pseudomonadota</taxon>
        <taxon>Betaproteobacteria</taxon>
        <taxon>Burkholderiales</taxon>
        <taxon>Burkholderiaceae</taxon>
        <taxon>Paraburkholderia</taxon>
    </lineage>
</organism>
<proteinExistence type="predicted"/>
<name>A0A1N7S4N5_9BURK</name>
<dbReference type="Proteomes" id="UP000187012">
    <property type="component" value="Unassembled WGS sequence"/>
</dbReference>
<gene>
    <name evidence="1" type="ORF">BN2475_350018</name>
</gene>
<evidence type="ECO:0000313" key="2">
    <source>
        <dbReference type="Proteomes" id="UP000187012"/>
    </source>
</evidence>
<evidence type="ECO:0000313" key="1">
    <source>
        <dbReference type="EMBL" id="SIT42286.1"/>
    </source>
</evidence>
<dbReference type="AlphaFoldDB" id="A0A1N7S4N5"/>
<reference evidence="1 2" key="1">
    <citation type="submission" date="2016-12" db="EMBL/GenBank/DDBJ databases">
        <authorList>
            <person name="Song W.-J."/>
            <person name="Kurnit D.M."/>
        </authorList>
    </citation>
    <scope>NUCLEOTIDE SEQUENCE [LARGE SCALE GENOMIC DNA]</scope>
    <source>
        <strain evidence="1 2">STM7296</strain>
    </source>
</reference>
<dbReference type="EMBL" id="CYGX02000035">
    <property type="protein sequence ID" value="SIT42286.1"/>
    <property type="molecule type" value="Genomic_DNA"/>
</dbReference>
<keyword evidence="2" id="KW-1185">Reference proteome</keyword>
<protein>
    <submittedName>
        <fullName evidence="1">Uncharacterized protein</fullName>
    </submittedName>
</protein>
<accession>A0A1N7S4N5</accession>
<sequence length="172" mass="18920">MLSAEHPTPSPWTEKVAGSPLHVVTIARYFSYRPLASSFYRHPYCVDPAAPRGTRHVPRTRPTKTFASGGIGAPRALIRQLQCVWFCDSSNATAMPSGFEALPDSGVRFRVTDGAHFAARDESELKRGRASARYFRVSRGMACRADGKPVDALASKGLRTLRSVVPLSDRMR</sequence>